<accession>A0ABV6XW57</accession>
<dbReference type="Proteomes" id="UP001592581">
    <property type="component" value="Unassembled WGS sequence"/>
</dbReference>
<feature type="compositionally biased region" description="Low complexity" evidence="1">
    <location>
        <begin position="392"/>
        <end position="439"/>
    </location>
</feature>
<keyword evidence="2" id="KW-1133">Transmembrane helix</keyword>
<feature type="compositionally biased region" description="Gly residues" evidence="1">
    <location>
        <begin position="440"/>
        <end position="449"/>
    </location>
</feature>
<evidence type="ECO:0000313" key="4">
    <source>
        <dbReference type="Proteomes" id="UP001592581"/>
    </source>
</evidence>
<sequence>MSRESDSPSTPPRPGPDAYPSGTPPYGVSNDPAFSRAGQPGGAPGADADGAPPEEPLTETTLTTRIRINIPGSRPIPPVVVRSPVPGAGKDPATDAEADAAAAGGPRHRSVSASSPVLGVMEDRGAAAAPMPDLPPEWRTQEPGATPAAGDQPEPPSTWFAPRKKTPSATEPAAAAPQAAPPVAPPTPAPAPAPAPAVPPFEQPVYEPPAYQQPGYAAAPEEETQAVPQLGYEQPGYQPQTPYQQAPYEQTPYEQSGFQPQGGYQQDPYGQQQPRFEQPGTAYPQPGLEQPGYEQPYQGSPYQQPAGPLGSGPLGSGPQPSGRPAGLNGGLAVGGPDTQQRNRPPQEPQGPDPDATAAIPLFRDQAPGAVAASAATQAPPAAPAAPLPQRAPRPASAGTPAAAPAGRQQSQQTPPQQQSRPQQQESQAQRRTATAPIGDGFAGGTGGAGAPPRKATEGDAPAAATATASSARKPARSGRSRKLLVTGIGLLVMIVGVAYGAGLMLDQTDVPKGTTVLGQNIGGDTRDVAVHTLDGTVGVLAAKPLTLVIGSKQVQLSPSVAGLTIDTTATVQAVAHHSYNPASVLPSLFGGEHPVAPVVKIDDDKLRSALQQLASTGGAGAKEGSIRFDADGNTQITAPQSGQTLNVDAAMALVQQAYRNRAAGIPDKPVTVPVTNTQPKASAAQLKSAAASIGAWAGQHKFTVTVHGVSQLFGNKTFSSSLTLQPDASGKVVPVFDLTKLQDAIGSTFNGLTTKQGSTVTTKDIATALTQLLSKPGGDRTISL</sequence>
<keyword evidence="4" id="KW-1185">Reference proteome</keyword>
<name>A0ABV6XW57_9ACTN</name>
<proteinExistence type="predicted"/>
<keyword evidence="2" id="KW-0812">Transmembrane</keyword>
<evidence type="ECO:0000256" key="2">
    <source>
        <dbReference type="SAM" id="Phobius"/>
    </source>
</evidence>
<feature type="compositionally biased region" description="Low complexity" evidence="1">
    <location>
        <begin position="169"/>
        <end position="178"/>
    </location>
</feature>
<feature type="compositionally biased region" description="Low complexity" evidence="1">
    <location>
        <begin position="231"/>
        <end position="274"/>
    </location>
</feature>
<feature type="compositionally biased region" description="Low complexity" evidence="1">
    <location>
        <begin position="460"/>
        <end position="472"/>
    </location>
</feature>
<organism evidence="3 4">
    <name type="scientific">Streptacidiphilus jeojiensis</name>
    <dbReference type="NCBI Taxonomy" id="3229225"/>
    <lineage>
        <taxon>Bacteria</taxon>
        <taxon>Bacillati</taxon>
        <taxon>Actinomycetota</taxon>
        <taxon>Actinomycetes</taxon>
        <taxon>Kitasatosporales</taxon>
        <taxon>Streptomycetaceae</taxon>
        <taxon>Streptacidiphilus</taxon>
    </lineage>
</organism>
<feature type="compositionally biased region" description="Low complexity" evidence="1">
    <location>
        <begin position="366"/>
        <end position="379"/>
    </location>
</feature>
<keyword evidence="2" id="KW-0472">Membrane</keyword>
<feature type="transmembrane region" description="Helical" evidence="2">
    <location>
        <begin position="483"/>
        <end position="505"/>
    </location>
</feature>
<feature type="compositionally biased region" description="Pro residues" evidence="1">
    <location>
        <begin position="380"/>
        <end position="391"/>
    </location>
</feature>
<protein>
    <submittedName>
        <fullName evidence="3">Peptidoglycan binding domain-containing protein</fullName>
    </submittedName>
</protein>
<evidence type="ECO:0000313" key="3">
    <source>
        <dbReference type="EMBL" id="MFC1442515.1"/>
    </source>
</evidence>
<dbReference type="RefSeq" id="WP_380567593.1">
    <property type="nucleotide sequence ID" value="NZ_JBEUKS010000012.1"/>
</dbReference>
<feature type="compositionally biased region" description="Low complexity" evidence="1">
    <location>
        <begin position="208"/>
        <end position="219"/>
    </location>
</feature>
<feature type="region of interest" description="Disordered" evidence="1">
    <location>
        <begin position="1"/>
        <end position="479"/>
    </location>
</feature>
<reference evidence="3 4" key="1">
    <citation type="submission" date="2024-06" db="EMBL/GenBank/DDBJ databases">
        <authorList>
            <person name="Lee S.D."/>
        </authorList>
    </citation>
    <scope>NUCLEOTIDE SEQUENCE [LARGE SCALE GENOMIC DNA]</scope>
    <source>
        <strain evidence="3 4">N1-10</strain>
    </source>
</reference>
<evidence type="ECO:0000256" key="1">
    <source>
        <dbReference type="SAM" id="MobiDB-lite"/>
    </source>
</evidence>
<feature type="compositionally biased region" description="Pro residues" evidence="1">
    <location>
        <begin position="179"/>
        <end position="202"/>
    </location>
</feature>
<dbReference type="EMBL" id="JBEUKS010000012">
    <property type="protein sequence ID" value="MFC1442515.1"/>
    <property type="molecule type" value="Genomic_DNA"/>
</dbReference>
<comment type="caution">
    <text evidence="3">The sequence shown here is derived from an EMBL/GenBank/DDBJ whole genome shotgun (WGS) entry which is preliminary data.</text>
</comment>
<gene>
    <name evidence="3" type="ORF">ABUW04_30115</name>
</gene>